<dbReference type="Gene3D" id="2.40.128.340">
    <property type="match status" value="1"/>
</dbReference>
<protein>
    <recommendedName>
        <fullName evidence="2">Peptidase S1 domain-containing protein</fullName>
    </recommendedName>
</protein>
<evidence type="ECO:0000256" key="1">
    <source>
        <dbReference type="ARBA" id="ARBA00022729"/>
    </source>
</evidence>
<organism evidence="3 4">
    <name type="scientific">Streptomyces turgidiscabies</name>
    <dbReference type="NCBI Taxonomy" id="85558"/>
    <lineage>
        <taxon>Bacteria</taxon>
        <taxon>Bacillati</taxon>
        <taxon>Actinomycetota</taxon>
        <taxon>Actinomycetes</taxon>
        <taxon>Kitasatosporales</taxon>
        <taxon>Streptomycetaceae</taxon>
        <taxon>Streptomyces</taxon>
    </lineage>
</organism>
<dbReference type="EMBL" id="JAUSZS010000004">
    <property type="protein sequence ID" value="MDQ0934535.1"/>
    <property type="molecule type" value="Genomic_DNA"/>
</dbReference>
<dbReference type="InterPro" id="IPR028994">
    <property type="entry name" value="Integrin_alpha_N"/>
</dbReference>
<dbReference type="InterPro" id="IPR001254">
    <property type="entry name" value="Trypsin_dom"/>
</dbReference>
<dbReference type="InterPro" id="IPR043504">
    <property type="entry name" value="Peptidase_S1_PA_chymotrypsin"/>
</dbReference>
<dbReference type="Pfam" id="PF00089">
    <property type="entry name" value="Trypsin"/>
    <property type="match status" value="1"/>
</dbReference>
<comment type="caution">
    <text evidence="3">The sequence shown here is derived from an EMBL/GenBank/DDBJ whole genome shotgun (WGS) entry which is preliminary data.</text>
</comment>
<evidence type="ECO:0000313" key="4">
    <source>
        <dbReference type="Proteomes" id="UP001223072"/>
    </source>
</evidence>
<gene>
    <name evidence="3" type="ORF">QFZ49_004475</name>
</gene>
<dbReference type="Proteomes" id="UP001223072">
    <property type="component" value="Unassembled WGS sequence"/>
</dbReference>
<dbReference type="PANTHER" id="PTHR46580">
    <property type="entry name" value="SENSOR KINASE-RELATED"/>
    <property type="match status" value="1"/>
</dbReference>
<dbReference type="Pfam" id="PF13517">
    <property type="entry name" value="FG-GAP_3"/>
    <property type="match status" value="1"/>
</dbReference>
<accession>A0ABU0RRB8</accession>
<keyword evidence="1" id="KW-0732">Signal</keyword>
<evidence type="ECO:0000259" key="2">
    <source>
        <dbReference type="Pfam" id="PF00089"/>
    </source>
</evidence>
<reference evidence="3 4" key="1">
    <citation type="submission" date="2023-07" db="EMBL/GenBank/DDBJ databases">
        <title>Comparative genomics of wheat-associated soil bacteria to identify genetic determinants of phenazine resistance.</title>
        <authorList>
            <person name="Mouncey N."/>
        </authorList>
    </citation>
    <scope>NUCLEOTIDE SEQUENCE [LARGE SCALE GENOMIC DNA]</scope>
    <source>
        <strain evidence="3 4">W2I16</strain>
    </source>
</reference>
<dbReference type="Gene3D" id="2.40.10.10">
    <property type="entry name" value="Trypsin-like serine proteases"/>
    <property type="match status" value="1"/>
</dbReference>
<proteinExistence type="predicted"/>
<evidence type="ECO:0000313" key="3">
    <source>
        <dbReference type="EMBL" id="MDQ0934535.1"/>
    </source>
</evidence>
<dbReference type="SUPFAM" id="SSF69318">
    <property type="entry name" value="Integrin alpha N-terminal domain"/>
    <property type="match status" value="1"/>
</dbReference>
<dbReference type="InterPro" id="IPR009003">
    <property type="entry name" value="Peptidase_S1_PA"/>
</dbReference>
<sequence>MGAVNAATLDISPAASDGASLCKGDSGAPVLRDDRVVGVVIAAWDGGCFNSDETRTGALATRVDDIAGWVRQVRLTSRKAHVTDVMTAADFNGDGRTDIATLLAGGRVEIFYSRPDGTLEYGIFMNVVAGTMPKQLIAGDFREADGPEVVAVDKDGDLLLMRPWWLNAWRVTRLWTDVTWKNPLPAAALKVATSRLDTLLFQWPDGSLYTYKRDVDGVLVNQKQSMWPDKTWKKRHIAAADFNGDGFDDIAAVATDGALHLYPGKADGSFDKARSMWPDKTWTSQRPFLAGDFNGDGNADIAAMRTAGDLRFYAGDGKGGLAASRTMWPAV</sequence>
<keyword evidence="4" id="KW-1185">Reference proteome</keyword>
<feature type="domain" description="Peptidase S1" evidence="2">
    <location>
        <begin position="17"/>
        <end position="70"/>
    </location>
</feature>
<name>A0ABU0RRB8_9ACTN</name>
<dbReference type="InterPro" id="IPR013517">
    <property type="entry name" value="FG-GAP"/>
</dbReference>
<dbReference type="PANTHER" id="PTHR46580:SF4">
    <property type="entry name" value="ATP_GTP-BINDING PROTEIN"/>
    <property type="match status" value="1"/>
</dbReference>
<dbReference type="SUPFAM" id="SSF50494">
    <property type="entry name" value="Trypsin-like serine proteases"/>
    <property type="match status" value="1"/>
</dbReference>